<sequence length="197" mass="22244">MSRSGGQSEVRPPVFKSPSKLGTHRPTAWYWARTRDKASHDPIPIPLGYRGRFKLGKTSKEIYAILVRVYEDQTLSIEYAYEWFTRFREGGECVTGNSRNGRQAISVSDENIEKCYSQQKSDTGRWWTPAPPACHPRKDKEAKGKKEKKIQAKLKRILPPGCTPRARWQLEAVRHLCTCGGTSSDTSCPSINMDVGA</sequence>
<dbReference type="Pfam" id="PF17906">
    <property type="entry name" value="HTH_48"/>
    <property type="match status" value="1"/>
</dbReference>
<evidence type="ECO:0000259" key="2">
    <source>
        <dbReference type="Pfam" id="PF17906"/>
    </source>
</evidence>
<dbReference type="Gene3D" id="1.10.10.1450">
    <property type="match status" value="1"/>
</dbReference>
<dbReference type="InterPro" id="IPR041426">
    <property type="entry name" value="Mos1_HTH"/>
</dbReference>
<feature type="region of interest" description="Disordered" evidence="1">
    <location>
        <begin position="1"/>
        <end position="22"/>
    </location>
</feature>
<feature type="domain" description="Mos1 transposase HTH" evidence="2">
    <location>
        <begin position="53"/>
        <end position="90"/>
    </location>
</feature>
<protein>
    <recommendedName>
        <fullName evidence="2">Mos1 transposase HTH domain-containing protein</fullName>
    </recommendedName>
</protein>
<reference evidence="3" key="1">
    <citation type="submission" date="2020-08" db="EMBL/GenBank/DDBJ databases">
        <title>Multicomponent nature underlies the extraordinary mechanical properties of spider dragline silk.</title>
        <authorList>
            <person name="Kono N."/>
            <person name="Nakamura H."/>
            <person name="Mori M."/>
            <person name="Yoshida Y."/>
            <person name="Ohtoshi R."/>
            <person name="Malay A.D."/>
            <person name="Moran D.A.P."/>
            <person name="Tomita M."/>
            <person name="Numata K."/>
            <person name="Arakawa K."/>
        </authorList>
    </citation>
    <scope>NUCLEOTIDE SEQUENCE</scope>
</reference>
<dbReference type="Proteomes" id="UP000887159">
    <property type="component" value="Unassembled WGS sequence"/>
</dbReference>
<gene>
    <name evidence="3" type="ORF">TNCV_4649311</name>
</gene>
<organism evidence="3 4">
    <name type="scientific">Trichonephila clavipes</name>
    <name type="common">Golden silk orbweaver</name>
    <name type="synonym">Nephila clavipes</name>
    <dbReference type="NCBI Taxonomy" id="2585209"/>
    <lineage>
        <taxon>Eukaryota</taxon>
        <taxon>Metazoa</taxon>
        <taxon>Ecdysozoa</taxon>
        <taxon>Arthropoda</taxon>
        <taxon>Chelicerata</taxon>
        <taxon>Arachnida</taxon>
        <taxon>Araneae</taxon>
        <taxon>Araneomorphae</taxon>
        <taxon>Entelegynae</taxon>
        <taxon>Araneoidea</taxon>
        <taxon>Nephilidae</taxon>
        <taxon>Trichonephila</taxon>
    </lineage>
</organism>
<dbReference type="AlphaFoldDB" id="A0A8X6VN49"/>
<evidence type="ECO:0000256" key="1">
    <source>
        <dbReference type="SAM" id="MobiDB-lite"/>
    </source>
</evidence>
<name>A0A8X6VN49_TRICX</name>
<dbReference type="EMBL" id="BMAU01021353">
    <property type="protein sequence ID" value="GFY19759.1"/>
    <property type="molecule type" value="Genomic_DNA"/>
</dbReference>
<proteinExistence type="predicted"/>
<evidence type="ECO:0000313" key="4">
    <source>
        <dbReference type="Proteomes" id="UP000887159"/>
    </source>
</evidence>
<accession>A0A8X6VN49</accession>
<evidence type="ECO:0000313" key="3">
    <source>
        <dbReference type="EMBL" id="GFY19759.1"/>
    </source>
</evidence>
<comment type="caution">
    <text evidence="3">The sequence shown here is derived from an EMBL/GenBank/DDBJ whole genome shotgun (WGS) entry which is preliminary data.</text>
</comment>
<keyword evidence="4" id="KW-1185">Reference proteome</keyword>